<comment type="caution">
    <text evidence="2">The sequence shown here is derived from an EMBL/GenBank/DDBJ whole genome shotgun (WGS) entry which is preliminary data.</text>
</comment>
<accession>A0ABQ5SFE9</accession>
<protein>
    <submittedName>
        <fullName evidence="2">Uncharacterized protein</fullName>
    </submittedName>
</protein>
<organism evidence="2 3">
    <name type="scientific">Volvox africanus</name>
    <dbReference type="NCBI Taxonomy" id="51714"/>
    <lineage>
        <taxon>Eukaryota</taxon>
        <taxon>Viridiplantae</taxon>
        <taxon>Chlorophyta</taxon>
        <taxon>core chlorophytes</taxon>
        <taxon>Chlorophyceae</taxon>
        <taxon>CS clade</taxon>
        <taxon>Chlamydomonadales</taxon>
        <taxon>Volvocaceae</taxon>
        <taxon>Volvox</taxon>
    </lineage>
</organism>
<proteinExistence type="predicted"/>
<name>A0ABQ5SFE9_9CHLO</name>
<keyword evidence="3" id="KW-1185">Reference proteome</keyword>
<evidence type="ECO:0000313" key="2">
    <source>
        <dbReference type="EMBL" id="GLI68270.1"/>
    </source>
</evidence>
<feature type="region of interest" description="Disordered" evidence="1">
    <location>
        <begin position="176"/>
        <end position="200"/>
    </location>
</feature>
<feature type="non-terminal residue" evidence="2">
    <location>
        <position position="1"/>
    </location>
</feature>
<gene>
    <name evidence="2" type="ORF">VaNZ11_012626</name>
</gene>
<evidence type="ECO:0000313" key="3">
    <source>
        <dbReference type="Proteomes" id="UP001165090"/>
    </source>
</evidence>
<reference evidence="2 3" key="1">
    <citation type="journal article" date="2023" name="IScience">
        <title>Expanded male sex-determining region conserved during the evolution of homothallism in the green alga Volvox.</title>
        <authorList>
            <person name="Yamamoto K."/>
            <person name="Matsuzaki R."/>
            <person name="Mahakham W."/>
            <person name="Heman W."/>
            <person name="Sekimoto H."/>
            <person name="Kawachi M."/>
            <person name="Minakuchi Y."/>
            <person name="Toyoda A."/>
            <person name="Nozaki H."/>
        </authorList>
    </citation>
    <scope>NUCLEOTIDE SEQUENCE [LARGE SCALE GENOMIC DNA]</scope>
    <source>
        <strain evidence="2 3">NIES-4468</strain>
    </source>
</reference>
<feature type="non-terminal residue" evidence="2">
    <location>
        <position position="260"/>
    </location>
</feature>
<sequence>LGGWLDDWLRSRGSSLLLEIRRFSPIGRICSLKGLVTAMPKEATCAQLWICGAASPQGPSSMNDEVSTAALERTPLSVANPAAGSEDAKPMEAATATCRSWHFLIDGALSYGCLSIRDAPDAHFKFHAASVLCFCASKVLDSWQQQQQLGQRAQDLAENVTEGRLGGMGETVQQLEKDKSGVDSAGAGHDGDGGGGDDASFQLEIEAPKQQEDTSFVKGQHVQGQQPPPALQPALLRPDTLEILMGLMWANLDEPLAQTA</sequence>
<evidence type="ECO:0000256" key="1">
    <source>
        <dbReference type="SAM" id="MobiDB-lite"/>
    </source>
</evidence>
<feature type="region of interest" description="Disordered" evidence="1">
    <location>
        <begin position="212"/>
        <end position="233"/>
    </location>
</feature>
<dbReference type="EMBL" id="BSDZ01000079">
    <property type="protein sequence ID" value="GLI68270.1"/>
    <property type="molecule type" value="Genomic_DNA"/>
</dbReference>
<dbReference type="Proteomes" id="UP001165090">
    <property type="component" value="Unassembled WGS sequence"/>
</dbReference>